<dbReference type="PANTHER" id="PTHR19957">
    <property type="entry name" value="SYNTAXIN"/>
    <property type="match status" value="1"/>
</dbReference>
<feature type="region of interest" description="Disordered" evidence="3">
    <location>
        <begin position="170"/>
        <end position="196"/>
    </location>
</feature>
<proteinExistence type="inferred from homology"/>
<dbReference type="InterPro" id="IPR006011">
    <property type="entry name" value="Syntaxin_N"/>
</dbReference>
<dbReference type="EMBL" id="OZ022408">
    <property type="protein sequence ID" value="CAK9439387.1"/>
    <property type="molecule type" value="Genomic_DNA"/>
</dbReference>
<accession>A0ABP0ZMD8</accession>
<dbReference type="SMART" id="SM00397">
    <property type="entry name" value="t_SNARE"/>
    <property type="match status" value="1"/>
</dbReference>
<dbReference type="InterPro" id="IPR010989">
    <property type="entry name" value="SNARE"/>
</dbReference>
<evidence type="ECO:0000313" key="7">
    <source>
        <dbReference type="Proteomes" id="UP001497383"/>
    </source>
</evidence>
<evidence type="ECO:0000259" key="5">
    <source>
        <dbReference type="PROSITE" id="PS50192"/>
    </source>
</evidence>
<dbReference type="Pfam" id="PF05739">
    <property type="entry name" value="SNARE"/>
    <property type="match status" value="1"/>
</dbReference>
<keyword evidence="4" id="KW-1133">Transmembrane helix</keyword>
<feature type="coiled-coil region" evidence="2">
    <location>
        <begin position="84"/>
        <end position="111"/>
    </location>
</feature>
<reference evidence="6 7" key="1">
    <citation type="submission" date="2024-03" db="EMBL/GenBank/DDBJ databases">
        <authorList>
            <person name="Brejova B."/>
        </authorList>
    </citation>
    <scope>NUCLEOTIDE SEQUENCE [LARGE SCALE GENOMIC DNA]</scope>
    <source>
        <strain evidence="6 7">CBS 14171</strain>
    </source>
</reference>
<keyword evidence="2" id="KW-0175">Coiled coil</keyword>
<dbReference type="PROSITE" id="PS50192">
    <property type="entry name" value="T_SNARE"/>
    <property type="match status" value="1"/>
</dbReference>
<organism evidence="6 7">
    <name type="scientific">Lodderomyces beijingensis</name>
    <dbReference type="NCBI Taxonomy" id="1775926"/>
    <lineage>
        <taxon>Eukaryota</taxon>
        <taxon>Fungi</taxon>
        <taxon>Dikarya</taxon>
        <taxon>Ascomycota</taxon>
        <taxon>Saccharomycotina</taxon>
        <taxon>Pichiomycetes</taxon>
        <taxon>Debaryomycetaceae</taxon>
        <taxon>Candida/Lodderomyces clade</taxon>
        <taxon>Lodderomyces</taxon>
    </lineage>
</organism>
<dbReference type="Gene3D" id="1.20.58.70">
    <property type="match status" value="1"/>
</dbReference>
<sequence length="308" mass="34460">MSFANIDLEAQRQPLLKSDQPTATYASDDAHDENGQVPGSNTLDFVIQKTSRSLQGFSQSLSQFDSQRRQLGTKRDSLELRTNTDALQSNISKLQRAIETLIGELSLLMNKSAERSASGGSNAMQVSGRQIIMKERLTAEFHELVKKFAKLSKLYADKKRVTPVADAVANQENNNSSGDASGSSSKQQHQQQVQLLEQEQEDPDIVEQTELQYHLLLTEERNQEIQQVADGIMEVNSIFKDLGQLLNRQGEQINTIEDNILQLHGHTQQADRELQKANAYQRKRGKWSCILLVAVSIFLLVVILAVLS</sequence>
<evidence type="ECO:0000256" key="1">
    <source>
        <dbReference type="ARBA" id="ARBA00009063"/>
    </source>
</evidence>
<dbReference type="InterPro" id="IPR000727">
    <property type="entry name" value="T_SNARE_dom"/>
</dbReference>
<dbReference type="GeneID" id="92208729"/>
<feature type="compositionally biased region" description="Low complexity" evidence="3">
    <location>
        <begin position="173"/>
        <end position="196"/>
    </location>
</feature>
<dbReference type="Pfam" id="PF14523">
    <property type="entry name" value="Syntaxin_2"/>
    <property type="match status" value="1"/>
</dbReference>
<keyword evidence="4" id="KW-0812">Transmembrane</keyword>
<evidence type="ECO:0000313" key="6">
    <source>
        <dbReference type="EMBL" id="CAK9439387.1"/>
    </source>
</evidence>
<dbReference type="RefSeq" id="XP_066830471.1">
    <property type="nucleotide sequence ID" value="XM_066973654.1"/>
</dbReference>
<gene>
    <name evidence="6" type="ORF">LODBEIA_P35330</name>
</gene>
<evidence type="ECO:0000256" key="2">
    <source>
        <dbReference type="SAM" id="Coils"/>
    </source>
</evidence>
<comment type="similarity">
    <text evidence="1">Belongs to the syntaxin family.</text>
</comment>
<dbReference type="Gene3D" id="1.20.5.110">
    <property type="match status" value="1"/>
</dbReference>
<dbReference type="PANTHER" id="PTHR19957:SF418">
    <property type="entry name" value="SNAP RECEPTOR"/>
    <property type="match status" value="1"/>
</dbReference>
<feature type="transmembrane region" description="Helical" evidence="4">
    <location>
        <begin position="287"/>
        <end position="307"/>
    </location>
</feature>
<dbReference type="PROSITE" id="PS00914">
    <property type="entry name" value="SYNTAXIN"/>
    <property type="match status" value="1"/>
</dbReference>
<protein>
    <recommendedName>
        <fullName evidence="5">t-SNARE coiled-coil homology domain-containing protein</fullName>
    </recommendedName>
</protein>
<dbReference type="InterPro" id="IPR006012">
    <property type="entry name" value="Syntaxin/epimorphin_CS"/>
</dbReference>
<dbReference type="Proteomes" id="UP001497383">
    <property type="component" value="Chromosome 4"/>
</dbReference>
<dbReference type="SUPFAM" id="SSF47661">
    <property type="entry name" value="t-snare proteins"/>
    <property type="match status" value="1"/>
</dbReference>
<feature type="region of interest" description="Disordered" evidence="3">
    <location>
        <begin position="1"/>
        <end position="41"/>
    </location>
</feature>
<keyword evidence="7" id="KW-1185">Reference proteome</keyword>
<keyword evidence="4" id="KW-0472">Membrane</keyword>
<dbReference type="CDD" id="cd15840">
    <property type="entry name" value="SNARE_Qa"/>
    <property type="match status" value="1"/>
</dbReference>
<evidence type="ECO:0000256" key="4">
    <source>
        <dbReference type="SAM" id="Phobius"/>
    </source>
</evidence>
<feature type="domain" description="T-SNARE coiled-coil homology" evidence="5">
    <location>
        <begin position="215"/>
        <end position="277"/>
    </location>
</feature>
<name>A0ABP0ZMD8_9ASCO</name>
<evidence type="ECO:0000256" key="3">
    <source>
        <dbReference type="SAM" id="MobiDB-lite"/>
    </source>
</evidence>
<dbReference type="InterPro" id="IPR045242">
    <property type="entry name" value="Syntaxin"/>
</dbReference>